<proteinExistence type="predicted"/>
<evidence type="ECO:0000313" key="3">
    <source>
        <dbReference type="Proteomes" id="UP001234989"/>
    </source>
</evidence>
<keyword evidence="1" id="KW-0812">Transmembrane</keyword>
<organism evidence="2 3">
    <name type="scientific">Solanum verrucosum</name>
    <dbReference type="NCBI Taxonomy" id="315347"/>
    <lineage>
        <taxon>Eukaryota</taxon>
        <taxon>Viridiplantae</taxon>
        <taxon>Streptophyta</taxon>
        <taxon>Embryophyta</taxon>
        <taxon>Tracheophyta</taxon>
        <taxon>Spermatophyta</taxon>
        <taxon>Magnoliopsida</taxon>
        <taxon>eudicotyledons</taxon>
        <taxon>Gunneridae</taxon>
        <taxon>Pentapetalae</taxon>
        <taxon>asterids</taxon>
        <taxon>lamiids</taxon>
        <taxon>Solanales</taxon>
        <taxon>Solanaceae</taxon>
        <taxon>Solanoideae</taxon>
        <taxon>Solaneae</taxon>
        <taxon>Solanum</taxon>
    </lineage>
</organism>
<keyword evidence="1" id="KW-0472">Membrane</keyword>
<sequence>MKHLFLTALIVERLWKHFANFVGIKFEGLHLEQLIKVWWRVENNNKLKQVYRAILALIIWELWKRRNTRKNGGDTTLKEMVIHIESAIHQMIRALYTWLRIQEQKWADLISTLERYKPQLHHFVVKWELPITGRLKCTTDRATRGNPRLSFYEFCIRDHKVVVVVVVVVVLVVGCRCCRRCRLVVVVIDVVIVVDDVVVVVVVIVVIVVVVVVVVVVIVVVVVVVVVVVTPNFPLPLLN</sequence>
<evidence type="ECO:0000313" key="2">
    <source>
        <dbReference type="EMBL" id="WMV24824.1"/>
    </source>
</evidence>
<name>A0AAF0QJA9_SOLVR</name>
<dbReference type="EMBL" id="CP133615">
    <property type="protein sequence ID" value="WMV24824.1"/>
    <property type="molecule type" value="Genomic_DNA"/>
</dbReference>
<reference evidence="2" key="1">
    <citation type="submission" date="2023-08" db="EMBL/GenBank/DDBJ databases">
        <title>A de novo genome assembly of Solanum verrucosum Schlechtendal, a Mexican diploid species geographically isolated from the other diploid A-genome species in potato relatives.</title>
        <authorList>
            <person name="Hosaka K."/>
        </authorList>
    </citation>
    <scope>NUCLEOTIDE SEQUENCE</scope>
    <source>
        <tissue evidence="2">Young leaves</tissue>
    </source>
</reference>
<keyword evidence="1" id="KW-1133">Transmembrane helix</keyword>
<protein>
    <submittedName>
        <fullName evidence="2">Uncharacterized protein</fullName>
    </submittedName>
</protein>
<keyword evidence="3" id="KW-1185">Reference proteome</keyword>
<evidence type="ECO:0000256" key="1">
    <source>
        <dbReference type="SAM" id="Phobius"/>
    </source>
</evidence>
<gene>
    <name evidence="2" type="ORF">MTR67_018209</name>
</gene>
<accession>A0AAF0QJA9</accession>
<feature type="transmembrane region" description="Helical" evidence="1">
    <location>
        <begin position="198"/>
        <end position="229"/>
    </location>
</feature>
<dbReference type="AlphaFoldDB" id="A0AAF0QJA9"/>
<feature type="transmembrane region" description="Helical" evidence="1">
    <location>
        <begin position="161"/>
        <end position="178"/>
    </location>
</feature>
<dbReference type="Proteomes" id="UP001234989">
    <property type="component" value="Chromosome 4"/>
</dbReference>